<gene>
    <name evidence="1" type="ORF">M9H77_28706</name>
</gene>
<evidence type="ECO:0000313" key="1">
    <source>
        <dbReference type="EMBL" id="KAI5659913.1"/>
    </source>
</evidence>
<organism evidence="1 2">
    <name type="scientific">Catharanthus roseus</name>
    <name type="common">Madagascar periwinkle</name>
    <name type="synonym">Vinca rosea</name>
    <dbReference type="NCBI Taxonomy" id="4058"/>
    <lineage>
        <taxon>Eukaryota</taxon>
        <taxon>Viridiplantae</taxon>
        <taxon>Streptophyta</taxon>
        <taxon>Embryophyta</taxon>
        <taxon>Tracheophyta</taxon>
        <taxon>Spermatophyta</taxon>
        <taxon>Magnoliopsida</taxon>
        <taxon>eudicotyledons</taxon>
        <taxon>Gunneridae</taxon>
        <taxon>Pentapetalae</taxon>
        <taxon>asterids</taxon>
        <taxon>lamiids</taxon>
        <taxon>Gentianales</taxon>
        <taxon>Apocynaceae</taxon>
        <taxon>Rauvolfioideae</taxon>
        <taxon>Vinceae</taxon>
        <taxon>Catharanthinae</taxon>
        <taxon>Catharanthus</taxon>
    </lineage>
</organism>
<sequence>MVVVAVSTKSTGTWRPFLLRPFRRLRCCQTSFSFSSTASSAKVSSYLDEDCGEFLPWLERKAGTEISSVLRIGKSACGRFESWECRALYTSKSVQAGDCLLRVPYKVQLAPDNLPSEIFSLLRDEVSNITMVAVLLLYEQKLNQKSEWALYVSSLPRPSEMHNTIFWSDDELEMIRQSSVYEETIKQRNVIEKEFLAIKPILDRFPKHFQDVTLKDFRHAYALVTSRAWESTRGVSMIPFADFLNHDGRSESYVLSDEGKQVSEVIADRDHGPGDQVQIRYGKFSNGTLLLDFGFTEPYNIYDQVQVELNIPHDDNLREMKSELLHRYRAPVIKDVSDPGPVKNFFTIKEVKSVSANRKGRGIPQSFRAFARVLCSKSPQELKDLVMEAEQNDGRLARRPLENRSREMEAHQLMLSKITQLIKEYDASIKYPGKPPISCCITKKCALRMQMARDLLDGELRVLKSASAWLKYYCASLVEG</sequence>
<dbReference type="Proteomes" id="UP001060085">
    <property type="component" value="Linkage Group LG06"/>
</dbReference>
<dbReference type="EMBL" id="CM044706">
    <property type="protein sequence ID" value="KAI5659913.1"/>
    <property type="molecule type" value="Genomic_DNA"/>
</dbReference>
<keyword evidence="2" id="KW-1185">Reference proteome</keyword>
<reference evidence="2" key="1">
    <citation type="journal article" date="2023" name="Nat. Plants">
        <title>Single-cell RNA sequencing provides a high-resolution roadmap for understanding the multicellular compartmentation of specialized metabolism.</title>
        <authorList>
            <person name="Sun S."/>
            <person name="Shen X."/>
            <person name="Li Y."/>
            <person name="Li Y."/>
            <person name="Wang S."/>
            <person name="Li R."/>
            <person name="Zhang H."/>
            <person name="Shen G."/>
            <person name="Guo B."/>
            <person name="Wei J."/>
            <person name="Xu J."/>
            <person name="St-Pierre B."/>
            <person name="Chen S."/>
            <person name="Sun C."/>
        </authorList>
    </citation>
    <scope>NUCLEOTIDE SEQUENCE [LARGE SCALE GENOMIC DNA]</scope>
</reference>
<name>A0ACC0AIT9_CATRO</name>
<protein>
    <submittedName>
        <fullName evidence="1">Uncharacterized protein</fullName>
    </submittedName>
</protein>
<comment type="caution">
    <text evidence="1">The sequence shown here is derived from an EMBL/GenBank/DDBJ whole genome shotgun (WGS) entry which is preliminary data.</text>
</comment>
<accession>A0ACC0AIT9</accession>
<evidence type="ECO:0000313" key="2">
    <source>
        <dbReference type="Proteomes" id="UP001060085"/>
    </source>
</evidence>
<proteinExistence type="predicted"/>